<keyword evidence="1" id="KW-0472">Membrane</keyword>
<keyword evidence="1" id="KW-1133">Transmembrane helix</keyword>
<organism evidence="2 3">
    <name type="scientific">Brassica carinata</name>
    <name type="common">Ethiopian mustard</name>
    <name type="synonym">Abyssinian cabbage</name>
    <dbReference type="NCBI Taxonomy" id="52824"/>
    <lineage>
        <taxon>Eukaryota</taxon>
        <taxon>Viridiplantae</taxon>
        <taxon>Streptophyta</taxon>
        <taxon>Embryophyta</taxon>
        <taxon>Tracheophyta</taxon>
        <taxon>Spermatophyta</taxon>
        <taxon>Magnoliopsida</taxon>
        <taxon>eudicotyledons</taxon>
        <taxon>Gunneridae</taxon>
        <taxon>Pentapetalae</taxon>
        <taxon>rosids</taxon>
        <taxon>malvids</taxon>
        <taxon>Brassicales</taxon>
        <taxon>Brassicaceae</taxon>
        <taxon>Brassiceae</taxon>
        <taxon>Brassica</taxon>
    </lineage>
</organism>
<evidence type="ECO:0000313" key="2">
    <source>
        <dbReference type="EMBL" id="KAG2270789.1"/>
    </source>
</evidence>
<gene>
    <name evidence="2" type="ORF">Bca52824_065344</name>
</gene>
<dbReference type="EMBL" id="JAAMPC010000013">
    <property type="protein sequence ID" value="KAG2270789.1"/>
    <property type="molecule type" value="Genomic_DNA"/>
</dbReference>
<proteinExistence type="predicted"/>
<comment type="caution">
    <text evidence="2">The sequence shown here is derived from an EMBL/GenBank/DDBJ whole genome shotgun (WGS) entry which is preliminary data.</text>
</comment>
<dbReference type="Proteomes" id="UP000886595">
    <property type="component" value="Unassembled WGS sequence"/>
</dbReference>
<sequence>MRLHCGNQRLNDGELLEIKVSLLCLNVLLGLVAVGIHRPDAIVVVFRRPDGAIADIRKPILRRRVVCGYHVNYISAGITPVVTHRLKRNKLCL</sequence>
<reference evidence="2 3" key="1">
    <citation type="submission" date="2020-02" db="EMBL/GenBank/DDBJ databases">
        <authorList>
            <person name="Ma Q."/>
            <person name="Huang Y."/>
            <person name="Song X."/>
            <person name="Pei D."/>
        </authorList>
    </citation>
    <scope>NUCLEOTIDE SEQUENCE [LARGE SCALE GENOMIC DNA]</scope>
    <source>
        <strain evidence="2">Sxm20200214</strain>
        <tissue evidence="2">Leaf</tissue>
    </source>
</reference>
<name>A0A8X7QNW9_BRACI</name>
<evidence type="ECO:0000256" key="1">
    <source>
        <dbReference type="SAM" id="Phobius"/>
    </source>
</evidence>
<evidence type="ECO:0000313" key="3">
    <source>
        <dbReference type="Proteomes" id="UP000886595"/>
    </source>
</evidence>
<keyword evidence="1" id="KW-0812">Transmembrane</keyword>
<protein>
    <submittedName>
        <fullName evidence="2">Uncharacterized protein</fullName>
    </submittedName>
</protein>
<accession>A0A8X7QNW9</accession>
<dbReference type="AlphaFoldDB" id="A0A8X7QNW9"/>
<feature type="transmembrane region" description="Helical" evidence="1">
    <location>
        <begin position="20"/>
        <end position="38"/>
    </location>
</feature>
<keyword evidence="3" id="KW-1185">Reference proteome</keyword>